<keyword evidence="3" id="KW-0832">Ubl conjugation</keyword>
<feature type="region of interest" description="Disordered" evidence="9">
    <location>
        <begin position="289"/>
        <end position="315"/>
    </location>
</feature>
<dbReference type="Pfam" id="PF11717">
    <property type="entry name" value="Tudor-knot"/>
    <property type="match status" value="1"/>
</dbReference>
<feature type="compositionally biased region" description="Basic and acidic residues" evidence="9">
    <location>
        <begin position="832"/>
        <end position="843"/>
    </location>
</feature>
<gene>
    <name evidence="11" type="ORF">TKK_007959</name>
</gene>
<dbReference type="InterPro" id="IPR000953">
    <property type="entry name" value="Chromo/chromo_shadow_dom"/>
</dbReference>
<comment type="caution">
    <text evidence="11">The sequence shown here is derived from an EMBL/GenBank/DDBJ whole genome shotgun (WGS) entry which is preliminary data.</text>
</comment>
<feature type="compositionally biased region" description="Acidic residues" evidence="9">
    <location>
        <begin position="154"/>
        <end position="168"/>
    </location>
</feature>
<feature type="compositionally biased region" description="Basic and acidic residues" evidence="9">
    <location>
        <begin position="545"/>
        <end position="595"/>
    </location>
</feature>
<feature type="region of interest" description="Disordered" evidence="9">
    <location>
        <begin position="123"/>
        <end position="189"/>
    </location>
</feature>
<feature type="domain" description="ARID" evidence="10">
    <location>
        <begin position="316"/>
        <end position="409"/>
    </location>
</feature>
<dbReference type="GO" id="GO:0006325">
    <property type="term" value="P:chromatin organization"/>
    <property type="evidence" value="ECO:0007669"/>
    <property type="project" value="UniProtKB-KW"/>
</dbReference>
<evidence type="ECO:0000256" key="2">
    <source>
        <dbReference type="ARBA" id="ARBA00022553"/>
    </source>
</evidence>
<dbReference type="InterPro" id="IPR025995">
    <property type="entry name" value="Tudor-knot"/>
</dbReference>
<feature type="compositionally biased region" description="Basic and acidic residues" evidence="9">
    <location>
        <begin position="1207"/>
        <end position="1241"/>
    </location>
</feature>
<dbReference type="SUPFAM" id="SSF46774">
    <property type="entry name" value="ARID-like"/>
    <property type="match status" value="1"/>
</dbReference>
<evidence type="ECO:0000256" key="8">
    <source>
        <dbReference type="ARBA" id="ARBA00023242"/>
    </source>
</evidence>
<dbReference type="InterPro" id="IPR036431">
    <property type="entry name" value="ARID_dom_sf"/>
</dbReference>
<feature type="compositionally biased region" description="Low complexity" evidence="9">
    <location>
        <begin position="1754"/>
        <end position="1766"/>
    </location>
</feature>
<feature type="compositionally biased region" description="Polar residues" evidence="9">
    <location>
        <begin position="740"/>
        <end position="768"/>
    </location>
</feature>
<feature type="compositionally biased region" description="Polar residues" evidence="9">
    <location>
        <begin position="1822"/>
        <end position="1834"/>
    </location>
</feature>
<feature type="compositionally biased region" description="Polar residues" evidence="9">
    <location>
        <begin position="1337"/>
        <end position="1346"/>
    </location>
</feature>
<dbReference type="CDD" id="cd20389">
    <property type="entry name" value="Tudor_ARID4_rpt1"/>
    <property type="match status" value="1"/>
</dbReference>
<dbReference type="SMART" id="SM01014">
    <property type="entry name" value="ARID"/>
    <property type="match status" value="1"/>
</dbReference>
<keyword evidence="6" id="KW-0238">DNA-binding</keyword>
<feature type="compositionally biased region" description="Polar residues" evidence="9">
    <location>
        <begin position="796"/>
        <end position="830"/>
    </location>
</feature>
<dbReference type="CDD" id="cd16100">
    <property type="entry name" value="ARID"/>
    <property type="match status" value="1"/>
</dbReference>
<feature type="region of interest" description="Disordered" evidence="9">
    <location>
        <begin position="1800"/>
        <end position="1915"/>
    </location>
</feature>
<dbReference type="CDD" id="cd20390">
    <property type="entry name" value="Tudor_ARID4_rpt2"/>
    <property type="match status" value="1"/>
</dbReference>
<dbReference type="Proteomes" id="UP001627154">
    <property type="component" value="Unassembled WGS sequence"/>
</dbReference>
<evidence type="ECO:0000313" key="12">
    <source>
        <dbReference type="Proteomes" id="UP001627154"/>
    </source>
</evidence>
<feature type="region of interest" description="Disordered" evidence="9">
    <location>
        <begin position="1754"/>
        <end position="1776"/>
    </location>
</feature>
<feature type="compositionally biased region" description="Basic and acidic residues" evidence="9">
    <location>
        <begin position="1522"/>
        <end position="1535"/>
    </location>
</feature>
<feature type="compositionally biased region" description="Basic and acidic residues" evidence="9">
    <location>
        <begin position="912"/>
        <end position="929"/>
    </location>
</feature>
<feature type="compositionally biased region" description="Basic and acidic residues" evidence="9">
    <location>
        <begin position="1023"/>
        <end position="1059"/>
    </location>
</feature>
<evidence type="ECO:0000256" key="1">
    <source>
        <dbReference type="ARBA" id="ARBA00022499"/>
    </source>
</evidence>
<feature type="compositionally biased region" description="Basic and acidic residues" evidence="9">
    <location>
        <begin position="1990"/>
        <end position="1999"/>
    </location>
</feature>
<dbReference type="Gene3D" id="2.30.30.140">
    <property type="match status" value="3"/>
</dbReference>
<feature type="compositionally biased region" description="Basic and acidic residues" evidence="9">
    <location>
        <begin position="453"/>
        <end position="492"/>
    </location>
</feature>
<dbReference type="SMART" id="SM00298">
    <property type="entry name" value="CHROMO"/>
    <property type="match status" value="1"/>
</dbReference>
<dbReference type="SMART" id="SM00501">
    <property type="entry name" value="BRIGHT"/>
    <property type="match status" value="1"/>
</dbReference>
<keyword evidence="8" id="KW-0539">Nucleus</keyword>
<dbReference type="InterPro" id="IPR016197">
    <property type="entry name" value="Chromo-like_dom_sf"/>
</dbReference>
<feature type="compositionally biased region" description="Acidic residues" evidence="9">
    <location>
        <begin position="886"/>
        <end position="895"/>
    </location>
</feature>
<evidence type="ECO:0000259" key="10">
    <source>
        <dbReference type="PROSITE" id="PS51011"/>
    </source>
</evidence>
<dbReference type="PROSITE" id="PS51011">
    <property type="entry name" value="ARID"/>
    <property type="match status" value="1"/>
</dbReference>
<dbReference type="InterPro" id="IPR051232">
    <property type="entry name" value="ARID/SWI1_ChromRemod"/>
</dbReference>
<feature type="compositionally biased region" description="Basic and acidic residues" evidence="9">
    <location>
        <begin position="786"/>
        <end position="795"/>
    </location>
</feature>
<keyword evidence="4" id="KW-0156">Chromatin regulator</keyword>
<feature type="compositionally biased region" description="Basic and acidic residues" evidence="9">
    <location>
        <begin position="866"/>
        <end position="885"/>
    </location>
</feature>
<evidence type="ECO:0000256" key="3">
    <source>
        <dbReference type="ARBA" id="ARBA00022843"/>
    </source>
</evidence>
<feature type="compositionally biased region" description="Basic and acidic residues" evidence="9">
    <location>
        <begin position="1453"/>
        <end position="1462"/>
    </location>
</feature>
<feature type="region of interest" description="Disordered" evidence="9">
    <location>
        <begin position="1564"/>
        <end position="1619"/>
    </location>
</feature>
<dbReference type="SMART" id="SM00333">
    <property type="entry name" value="TUDOR"/>
    <property type="match status" value="1"/>
</dbReference>
<evidence type="ECO:0000256" key="9">
    <source>
        <dbReference type="SAM" id="MobiDB-lite"/>
    </source>
</evidence>
<feature type="compositionally biased region" description="Basic and acidic residues" evidence="9">
    <location>
        <begin position="968"/>
        <end position="999"/>
    </location>
</feature>
<reference evidence="11 12" key="1">
    <citation type="journal article" date="2024" name="bioRxiv">
        <title>A reference genome for Trichogramma kaykai: A tiny desert-dwelling parasitoid wasp with competing sex-ratio distorters.</title>
        <authorList>
            <person name="Culotta J."/>
            <person name="Lindsey A.R."/>
        </authorList>
    </citation>
    <scope>NUCLEOTIDE SEQUENCE [LARGE SCALE GENOMIC DNA]</scope>
    <source>
        <strain evidence="11 12">KSX58</strain>
    </source>
</reference>
<dbReference type="PANTHER" id="PTHR13964">
    <property type="entry name" value="RBP-RELATED"/>
    <property type="match status" value="1"/>
</dbReference>
<dbReference type="InterPro" id="IPR012603">
    <property type="entry name" value="ARID4A/B_PWWP"/>
</dbReference>
<dbReference type="Pfam" id="PF01388">
    <property type="entry name" value="ARID"/>
    <property type="match status" value="1"/>
</dbReference>
<feature type="compositionally biased region" description="Polar residues" evidence="9">
    <location>
        <begin position="1671"/>
        <end position="1680"/>
    </location>
</feature>
<feature type="compositionally biased region" description="Acidic residues" evidence="9">
    <location>
        <begin position="844"/>
        <end position="853"/>
    </location>
</feature>
<feature type="region of interest" description="Disordered" evidence="9">
    <location>
        <begin position="422"/>
        <end position="658"/>
    </location>
</feature>
<keyword evidence="5" id="KW-0805">Transcription regulation</keyword>
<dbReference type="CDD" id="cd20104">
    <property type="entry name" value="MBT_PHF20L1-like"/>
    <property type="match status" value="1"/>
</dbReference>
<evidence type="ECO:0000313" key="11">
    <source>
        <dbReference type="EMBL" id="KAL3398858.1"/>
    </source>
</evidence>
<evidence type="ECO:0000256" key="6">
    <source>
        <dbReference type="ARBA" id="ARBA00023125"/>
    </source>
</evidence>
<keyword evidence="1" id="KW-1017">Isopeptide bond</keyword>
<feature type="region of interest" description="Disordered" evidence="9">
    <location>
        <begin position="725"/>
        <end position="929"/>
    </location>
</feature>
<keyword evidence="12" id="KW-1185">Reference proteome</keyword>
<feature type="compositionally biased region" description="Basic and acidic residues" evidence="9">
    <location>
        <begin position="602"/>
        <end position="618"/>
    </location>
</feature>
<dbReference type="InterPro" id="IPR002999">
    <property type="entry name" value="Tudor"/>
</dbReference>
<accession>A0ABD2X0K6</accession>
<feature type="region of interest" description="Disordered" evidence="9">
    <location>
        <begin position="1504"/>
        <end position="1539"/>
    </location>
</feature>
<dbReference type="GO" id="GO:0005694">
    <property type="term" value="C:chromosome"/>
    <property type="evidence" value="ECO:0007669"/>
    <property type="project" value="UniProtKB-ARBA"/>
</dbReference>
<dbReference type="GO" id="GO:0003677">
    <property type="term" value="F:DNA binding"/>
    <property type="evidence" value="ECO:0007669"/>
    <property type="project" value="UniProtKB-KW"/>
</dbReference>
<keyword evidence="7" id="KW-0804">Transcription</keyword>
<feature type="compositionally biased region" description="Polar residues" evidence="9">
    <location>
        <begin position="1870"/>
        <end position="1880"/>
    </location>
</feature>
<feature type="compositionally biased region" description="Basic and acidic residues" evidence="9">
    <location>
        <begin position="1252"/>
        <end position="1261"/>
    </location>
</feature>
<feature type="region of interest" description="Disordered" evidence="9">
    <location>
        <begin position="1984"/>
        <end position="2006"/>
    </location>
</feature>
<feature type="region of interest" description="Disordered" evidence="9">
    <location>
        <begin position="950"/>
        <end position="1163"/>
    </location>
</feature>
<feature type="compositionally biased region" description="Acidic residues" evidence="9">
    <location>
        <begin position="1587"/>
        <end position="1596"/>
    </location>
</feature>
<evidence type="ECO:0000256" key="5">
    <source>
        <dbReference type="ARBA" id="ARBA00023015"/>
    </source>
</evidence>
<evidence type="ECO:0000256" key="4">
    <source>
        <dbReference type="ARBA" id="ARBA00022853"/>
    </source>
</evidence>
<feature type="region of interest" description="Disordered" evidence="9">
    <location>
        <begin position="1175"/>
        <end position="1395"/>
    </location>
</feature>
<feature type="compositionally biased region" description="Basic and acidic residues" evidence="9">
    <location>
        <begin position="1421"/>
        <end position="1442"/>
    </location>
</feature>
<keyword evidence="2" id="KW-0597">Phosphoprotein</keyword>
<dbReference type="InterPro" id="IPR001606">
    <property type="entry name" value="ARID_dom"/>
</dbReference>
<feature type="compositionally biased region" description="Polar residues" evidence="9">
    <location>
        <begin position="1087"/>
        <end position="1100"/>
    </location>
</feature>
<organism evidence="11 12">
    <name type="scientific">Trichogramma kaykai</name>
    <dbReference type="NCBI Taxonomy" id="54128"/>
    <lineage>
        <taxon>Eukaryota</taxon>
        <taxon>Metazoa</taxon>
        <taxon>Ecdysozoa</taxon>
        <taxon>Arthropoda</taxon>
        <taxon>Hexapoda</taxon>
        <taxon>Insecta</taxon>
        <taxon>Pterygota</taxon>
        <taxon>Neoptera</taxon>
        <taxon>Endopterygota</taxon>
        <taxon>Hymenoptera</taxon>
        <taxon>Apocrita</taxon>
        <taxon>Proctotrupomorpha</taxon>
        <taxon>Chalcidoidea</taxon>
        <taxon>Trichogrammatidae</taxon>
        <taxon>Trichogramma</taxon>
    </lineage>
</organism>
<feature type="compositionally biased region" description="Polar residues" evidence="9">
    <location>
        <begin position="528"/>
        <end position="543"/>
    </location>
</feature>
<feature type="compositionally biased region" description="Basic residues" evidence="9">
    <location>
        <begin position="1882"/>
        <end position="1894"/>
    </location>
</feature>
<dbReference type="SUPFAM" id="SSF54160">
    <property type="entry name" value="Chromo domain-like"/>
    <property type="match status" value="1"/>
</dbReference>
<dbReference type="EMBL" id="JBJJXI010000059">
    <property type="protein sequence ID" value="KAL3398858.1"/>
    <property type="molecule type" value="Genomic_DNA"/>
</dbReference>
<protein>
    <recommendedName>
        <fullName evidence="10">ARID domain-containing protein</fullName>
    </recommendedName>
</protein>
<feature type="region of interest" description="Disordered" evidence="9">
    <location>
        <begin position="1650"/>
        <end position="1680"/>
    </location>
</feature>
<evidence type="ECO:0000256" key="7">
    <source>
        <dbReference type="ARBA" id="ARBA00023163"/>
    </source>
</evidence>
<proteinExistence type="predicted"/>
<dbReference type="PANTHER" id="PTHR13964:SF27">
    <property type="entry name" value="HAT-TRICK, ISOFORM D"/>
    <property type="match status" value="1"/>
</dbReference>
<feature type="compositionally biased region" description="Polar residues" evidence="9">
    <location>
        <begin position="1354"/>
        <end position="1385"/>
    </location>
</feature>
<dbReference type="Gene3D" id="1.10.150.60">
    <property type="entry name" value="ARID DNA-binding domain"/>
    <property type="match status" value="1"/>
</dbReference>
<feature type="region of interest" description="Disordered" evidence="9">
    <location>
        <begin position="1421"/>
        <end position="1462"/>
    </location>
</feature>
<dbReference type="SUPFAM" id="SSF63748">
    <property type="entry name" value="Tudor/PWWP/MBT"/>
    <property type="match status" value="1"/>
</dbReference>
<dbReference type="Pfam" id="PF08169">
    <property type="entry name" value="RBB1NT"/>
    <property type="match status" value="1"/>
</dbReference>
<sequence>MSNNLQGDEPASLLVGTEVSAKYKGAFCEAKISRVIRHVKCKVTFKNGLGTTTIEDTDISGTIKVGALVEANHPTTKQSSEAIINKITDASQYTVVFDDGDITTLRRSALCLKSGRHFNESETLDQLPLTHPEHFGNPVIGARGRGRRSKPTLEGEDDPQLQLQDDDDNSKSNNDSNFANKEDKETQPEAGKVVCIEALEKQKKKESWFPGVIVAPSAQTSIRYDHEREYLVRSFKDARYYSVPKDEVFDFTKDICNDDKLPAAIKGAIEKAWLFLEQKELPPHWDKHSIFGDSVSSENDDTEIDRQDEKSDEESLQQNDLFIAHLYKFMDDCNTPLDRYPDIEGEEVNFYKLYNAVSDLGGYAKVTTSNLWKKVTRTLKLRAGCSETACNQVQKVYKKYLANFEDIRKKLGCTMLLQTGTSTSTRGVGRKQKSARGLTKDKDRSTPPQTEKTLVKTEKDDEEKEKKPSQSIEEEKKRDAKKETVIKEEDVPLSKIKKKEQVDDSASGGDSDINNEGEESSCSERSQKSMSRLTPCSTISNRSRTSRDTKETKRKLQQDKKKSEASKRQDKKEDKSKEEDNTKTRSKIAKDDSHGKLQKTNTEIRESRISTCDTDKKPLAGKQKKFTDEELKKRGRKKKEVETGKNLQSSEEDLTQHYKGPVAIGDRLKVIYGPNQDQKITYEAKVVDIENNIPDNPSYLVHYTGWNTRYDEWIKIDRIAVNYSQQGSGRSKKPNKDKNTPQTRPQTPGSTPRTSKVSASANTSSVPGMSSRRRIQNDSSTANSNKDSRKDDRETTLATTRSATPSPLISRTKSPASTGRPTRMTRNLTEVNEGRGSRKRLETDDSDSSDSDGSDSPVIPIKPRRRNCETREARKRAESRMKVDENSDIDEDKEIEEPRRGRRSRRTLAKITEIKSEPESETEQPKGCEFDLNQIRSELKGFDKAVKIEMSSTFTSQEQKEDEEDEEEKKSNIIKQEKSELDEKKASLDNDGKIFDKQETSTLSIKQDVVNTEAVPESTEDIYEFKEPEPFEFEVRNKRDSSGSDKPEKDSNKDLKDKSITASPASVVKKRPAEDELKSPKKRLKTPVTSSQSPAVATTTKDSKTDINRSATPVETIVPADAKKKTTRKIFNKSDDTESTEGEESLSLTSLSPTKFYPSTSYPGATVIRRHKISTEEEIGSSHHETSTESTKNKRLLLNKTTPIKNTADHKSEEQIVDETKKKSIKPKVLDLDKGNKETKEIPSFYIPAKVIETREEEQKPSVKKKTKTQDPSTVLETKKKQAVVRQPPTRKDRPSSEESDSSSDIESISTRDPTKYFSQYSGPKTKAAAAIASEYESLNNKVDTQSGEKRTEPVQSIEKSQSNATATVTKSSSVEQKSDYTMGNTPVPLTVPPPISARLPATATIEEKLSAAAVFHRRQMIESKKEEESKQDRKIAKEIPKKTHGVSFNATKKVEAKLTPEPEKKKVEAPLIIPIKDPLQEIEIHTDPLLEIMKSKEEELLKAKKSMEEQKPPINVIKTYQRKEPPSKPEESWKKVTSTTVISDQLAAVTSTGRKEPFVSRIKTLERSESVDSTDSSDSERRLTIIDEDYTDEAGPEQSKKSSHSEQSSSVTTNAQSDLQADIINTMMQTKLVTKMDEDGENINSLLCEEEIPGSPTPGADSHHEHQERSTSSSSQNVFKSDLGSKAAVAFVAAQLPLTIPSTTSVSTLVSSSLESLNAGNGKSITSIASNSPVSVLTTTSTSHLYVTTVVTTTTGSAPSPSHSHSNQRRDSNVEPMEVDVAPVVLDFNNSSITIQRVPTPSLSLDSDSKKDSMEVDNDAPSKSDNPSTSTENVSEDTKIKGAMKRTSSITSADEVENVSPKKRAKRTGVQQTSLSGSVKKSPRQNSKNRRSTTRSGTDDSDEEQATPQVPRYIRGVLTNTIVVPPRKLPEPTNYNKSPRKYSPEFDSNARIAYLNKQLSGTIKEYNEYKTVNIKVDRIRRKLKKKKSREGLKNKDDSEQSAPTQ</sequence>
<name>A0ABD2X0K6_9HYME</name>